<dbReference type="Pfam" id="PF02230">
    <property type="entry name" value="Abhydrolase_2"/>
    <property type="match status" value="1"/>
</dbReference>
<dbReference type="KEGG" id="lhw:BSQ49_04155"/>
<dbReference type="AlphaFoldDB" id="A0A3S6QNA5"/>
<evidence type="ECO:0000256" key="1">
    <source>
        <dbReference type="ARBA" id="ARBA00022729"/>
    </source>
</evidence>
<keyword evidence="1" id="KW-0732">Signal</keyword>
<dbReference type="RefSeq" id="WP_141053003.1">
    <property type="nucleotide sequence ID" value="NZ_CP018176.1"/>
</dbReference>
<dbReference type="InterPro" id="IPR050955">
    <property type="entry name" value="Plant_Biomass_Hydrol_Est"/>
</dbReference>
<keyword evidence="2" id="KW-0378">Hydrolase</keyword>
<gene>
    <name evidence="4" type="ORF">BSQ49_04155</name>
</gene>
<dbReference type="PANTHER" id="PTHR43037:SF5">
    <property type="entry name" value="FERULOYL ESTERASE"/>
    <property type="match status" value="1"/>
</dbReference>
<dbReference type="SUPFAM" id="SSF53474">
    <property type="entry name" value="alpha/beta-Hydrolases"/>
    <property type="match status" value="1"/>
</dbReference>
<dbReference type="EMBL" id="CP018176">
    <property type="protein sequence ID" value="AUJ29462.1"/>
    <property type="molecule type" value="Genomic_DNA"/>
</dbReference>
<accession>A0A3S6QNA5</accession>
<dbReference type="Gene3D" id="3.40.50.1820">
    <property type="entry name" value="alpha/beta hydrolase"/>
    <property type="match status" value="1"/>
</dbReference>
<dbReference type="PANTHER" id="PTHR43037">
    <property type="entry name" value="UNNAMED PRODUCT-RELATED"/>
    <property type="match status" value="1"/>
</dbReference>
<dbReference type="InterPro" id="IPR003140">
    <property type="entry name" value="PLipase/COase/thioEstase"/>
</dbReference>
<dbReference type="Proteomes" id="UP000314960">
    <property type="component" value="Chromosome"/>
</dbReference>
<proteinExistence type="predicted"/>
<evidence type="ECO:0000256" key="2">
    <source>
        <dbReference type="ARBA" id="ARBA00022801"/>
    </source>
</evidence>
<evidence type="ECO:0000259" key="3">
    <source>
        <dbReference type="Pfam" id="PF02230"/>
    </source>
</evidence>
<reference evidence="4 5" key="1">
    <citation type="submission" date="2016-11" db="EMBL/GenBank/DDBJ databases">
        <title>Interaction between Lactobacillus species and yeast in water kefir.</title>
        <authorList>
            <person name="Behr J."/>
            <person name="Xu D."/>
            <person name="Vogel R.F."/>
        </authorList>
    </citation>
    <scope>NUCLEOTIDE SEQUENCE [LARGE SCALE GENOMIC DNA]</scope>
    <source>
        <strain evidence="4 5">TMW 1.1822</strain>
    </source>
</reference>
<protein>
    <recommendedName>
        <fullName evidence="3">Phospholipase/carboxylesterase/thioesterase domain-containing protein</fullName>
    </recommendedName>
</protein>
<sequence>MKIFVQYNRKIVSSGDFVVSADITYTGENQEIKADLFYFMIGENRLTIKKITKKNKQIHFDFNCNDQLSTLEFDMDKFVNVEKLPQIMVHYDIPLEDLEVEISYKADPILNDFEHKVIQTNRIQFGYNLYSADNSDAKSPLVIFLHGSGERGFNNNLPLLANDIPKKVYNYMKKTGSGVLVVPQTTWSADMTGWFRAEFQESLKQLINKTIVEHKIDRNRVYLIGLSNGASASWYLAQKFPEMFAAVVPCSGYVYNEGKEFLGEKGQGRYMTPTDEEAKKLLNVPIWAFHGENDPTVNVLGTKLIVDKIKKFGGNNVKETIYPKGALIPNPHASWSLAFKENDVIDWLFSQNKEKVLLTKNK</sequence>
<dbReference type="GO" id="GO:0016787">
    <property type="term" value="F:hydrolase activity"/>
    <property type="evidence" value="ECO:0007669"/>
    <property type="project" value="UniProtKB-KW"/>
</dbReference>
<organism evidence="4 5">
    <name type="scientific">Liquorilactobacillus hordei</name>
    <dbReference type="NCBI Taxonomy" id="468911"/>
    <lineage>
        <taxon>Bacteria</taxon>
        <taxon>Bacillati</taxon>
        <taxon>Bacillota</taxon>
        <taxon>Bacilli</taxon>
        <taxon>Lactobacillales</taxon>
        <taxon>Lactobacillaceae</taxon>
        <taxon>Liquorilactobacillus</taxon>
    </lineage>
</organism>
<evidence type="ECO:0000313" key="5">
    <source>
        <dbReference type="Proteomes" id="UP000314960"/>
    </source>
</evidence>
<name>A0A3S6QNA5_9LACO</name>
<feature type="domain" description="Phospholipase/carboxylesterase/thioesterase" evidence="3">
    <location>
        <begin position="135"/>
        <end position="324"/>
    </location>
</feature>
<dbReference type="InterPro" id="IPR029058">
    <property type="entry name" value="AB_hydrolase_fold"/>
</dbReference>
<evidence type="ECO:0000313" key="4">
    <source>
        <dbReference type="EMBL" id="AUJ29462.1"/>
    </source>
</evidence>